<keyword evidence="1" id="KW-0808">Transferase</keyword>
<protein>
    <submittedName>
        <fullName evidence="1">SAM-dependent methyltransferase</fullName>
    </submittedName>
</protein>
<evidence type="ECO:0000313" key="1">
    <source>
        <dbReference type="EMBL" id="MFC7390740.1"/>
    </source>
</evidence>
<dbReference type="Gene3D" id="3.40.50.150">
    <property type="entry name" value="Vaccinia Virus protein VP39"/>
    <property type="match status" value="1"/>
</dbReference>
<evidence type="ECO:0000313" key="2">
    <source>
        <dbReference type="Proteomes" id="UP001596439"/>
    </source>
</evidence>
<accession>A0ABW2PRE3</accession>
<dbReference type="EMBL" id="JBHTCE010000002">
    <property type="protein sequence ID" value="MFC7390740.1"/>
    <property type="molecule type" value="Genomic_DNA"/>
</dbReference>
<reference evidence="2" key="1">
    <citation type="journal article" date="2019" name="Int. J. Syst. Evol. Microbiol.">
        <title>The Global Catalogue of Microorganisms (GCM) 10K type strain sequencing project: providing services to taxonomists for standard genome sequencing and annotation.</title>
        <authorList>
            <consortium name="The Broad Institute Genomics Platform"/>
            <consortium name="The Broad Institute Genome Sequencing Center for Infectious Disease"/>
            <person name="Wu L."/>
            <person name="Ma J."/>
        </authorList>
    </citation>
    <scope>NUCLEOTIDE SEQUENCE [LARGE SCALE GENOMIC DNA]</scope>
    <source>
        <strain evidence="2">CCUG 55590</strain>
    </source>
</reference>
<dbReference type="GO" id="GO:0032259">
    <property type="term" value="P:methylation"/>
    <property type="evidence" value="ECO:0007669"/>
    <property type="project" value="UniProtKB-KW"/>
</dbReference>
<name>A0ABW2PRE3_9BACL</name>
<comment type="caution">
    <text evidence="1">The sequence shown here is derived from an EMBL/GenBank/DDBJ whole genome shotgun (WGS) entry which is preliminary data.</text>
</comment>
<sequence>MNEQQYEHLLHIQTAKPQQGFPSSAEYHRYEPTPYEALDLLRDAYPLESTDTIVDFGSGKGRLPFYLAYTFRVRAIGVEMDGGFHEEALQNLVSYTKKHRTRGSVQLEQGLAEQFTIPKEANRFYFFNPFSVNIFRQVISNIIASVETDPRPVDVILYYPTDAYLHYLNDETPFHYLKTVRLPLKNLHERFLIYRFDMMESSW</sequence>
<dbReference type="SUPFAM" id="SSF53335">
    <property type="entry name" value="S-adenosyl-L-methionine-dependent methyltransferases"/>
    <property type="match status" value="1"/>
</dbReference>
<dbReference type="InterPro" id="IPR029063">
    <property type="entry name" value="SAM-dependent_MTases_sf"/>
</dbReference>
<keyword evidence="1" id="KW-0489">Methyltransferase</keyword>
<dbReference type="RefSeq" id="WP_214790180.1">
    <property type="nucleotide sequence ID" value="NZ_JANIEL010000093.1"/>
</dbReference>
<dbReference type="GO" id="GO:0008168">
    <property type="term" value="F:methyltransferase activity"/>
    <property type="evidence" value="ECO:0007669"/>
    <property type="project" value="UniProtKB-KW"/>
</dbReference>
<keyword evidence="2" id="KW-1185">Reference proteome</keyword>
<dbReference type="Proteomes" id="UP001596439">
    <property type="component" value="Unassembled WGS sequence"/>
</dbReference>
<organism evidence="1 2">
    <name type="scientific">Exiguobacterium aestuarii</name>
    <dbReference type="NCBI Taxonomy" id="273527"/>
    <lineage>
        <taxon>Bacteria</taxon>
        <taxon>Bacillati</taxon>
        <taxon>Bacillota</taxon>
        <taxon>Bacilli</taxon>
        <taxon>Bacillales</taxon>
        <taxon>Bacillales Family XII. Incertae Sedis</taxon>
        <taxon>Exiguobacterium</taxon>
    </lineage>
</organism>
<gene>
    <name evidence="1" type="ORF">ACFQO8_11355</name>
</gene>
<proteinExistence type="predicted"/>